<keyword evidence="1" id="KW-0175">Coiled coil</keyword>
<evidence type="ECO:0000256" key="1">
    <source>
        <dbReference type="SAM" id="Coils"/>
    </source>
</evidence>
<sequence>MTKWTKPLTQKELDLEMLAIIEEKCLIQELIQMLKTHILGHHYLVQVFWIRQLPVNVPLPLTLSNRSTPELIIRKSNRKPQFPVEYEVEDSESDNHPKKLRSNLLEESDNEDELVEEYANTSTKTLIEIGNAKMELLKLKKELLIKEDKRNEELHKERLEGQRLVNEKLKLANEEKKLKNESLKLQIKQAKQINM</sequence>
<protein>
    <submittedName>
        <fullName evidence="2">Uncharacterized protein</fullName>
    </submittedName>
</protein>
<evidence type="ECO:0000313" key="2">
    <source>
        <dbReference type="EMBL" id="KAK4882238.1"/>
    </source>
</evidence>
<comment type="caution">
    <text evidence="2">The sequence shown here is derived from an EMBL/GenBank/DDBJ whole genome shotgun (WGS) entry which is preliminary data.</text>
</comment>
<dbReference type="Proteomes" id="UP001353858">
    <property type="component" value="Unassembled WGS sequence"/>
</dbReference>
<accession>A0AAN7SPW4</accession>
<feature type="coiled-coil region" evidence="1">
    <location>
        <begin position="161"/>
        <end position="193"/>
    </location>
</feature>
<organism evidence="2 3">
    <name type="scientific">Aquatica leii</name>
    <dbReference type="NCBI Taxonomy" id="1421715"/>
    <lineage>
        <taxon>Eukaryota</taxon>
        <taxon>Metazoa</taxon>
        <taxon>Ecdysozoa</taxon>
        <taxon>Arthropoda</taxon>
        <taxon>Hexapoda</taxon>
        <taxon>Insecta</taxon>
        <taxon>Pterygota</taxon>
        <taxon>Neoptera</taxon>
        <taxon>Endopterygota</taxon>
        <taxon>Coleoptera</taxon>
        <taxon>Polyphaga</taxon>
        <taxon>Elateriformia</taxon>
        <taxon>Elateroidea</taxon>
        <taxon>Lampyridae</taxon>
        <taxon>Luciolinae</taxon>
        <taxon>Aquatica</taxon>
    </lineage>
</organism>
<reference evidence="3" key="1">
    <citation type="submission" date="2023-01" db="EMBL/GenBank/DDBJ databases">
        <title>Key to firefly adult light organ development and bioluminescence: homeobox transcription factors regulate luciferase expression and transportation to peroxisome.</title>
        <authorList>
            <person name="Fu X."/>
        </authorList>
    </citation>
    <scope>NUCLEOTIDE SEQUENCE [LARGE SCALE GENOMIC DNA]</scope>
</reference>
<gene>
    <name evidence="2" type="ORF">RN001_005557</name>
</gene>
<dbReference type="EMBL" id="JARPUR010000002">
    <property type="protein sequence ID" value="KAK4882238.1"/>
    <property type="molecule type" value="Genomic_DNA"/>
</dbReference>
<proteinExistence type="predicted"/>
<keyword evidence="3" id="KW-1185">Reference proteome</keyword>
<dbReference type="AlphaFoldDB" id="A0AAN7SPW4"/>
<evidence type="ECO:0000313" key="3">
    <source>
        <dbReference type="Proteomes" id="UP001353858"/>
    </source>
</evidence>
<name>A0AAN7SPW4_9COLE</name>